<dbReference type="EMBL" id="CP005973">
    <property type="protein sequence ID" value="AJR06401.1"/>
    <property type="molecule type" value="Genomic_DNA"/>
</dbReference>
<dbReference type="PATRIC" id="fig|658445.3.peg.1495"/>
<dbReference type="STRING" id="658445.H744_1c1378"/>
<dbReference type="GO" id="GO:0005509">
    <property type="term" value="F:calcium ion binding"/>
    <property type="evidence" value="ECO:0007669"/>
    <property type="project" value="InterPro"/>
</dbReference>
<dbReference type="PROSITE" id="PS51257">
    <property type="entry name" value="PROKAR_LIPOPROTEIN"/>
    <property type="match status" value="1"/>
</dbReference>
<evidence type="ECO:0000313" key="3">
    <source>
        <dbReference type="EMBL" id="AJR06401.1"/>
    </source>
</evidence>
<keyword evidence="4" id="KW-1185">Reference proteome</keyword>
<dbReference type="SUPFAM" id="SSF81296">
    <property type="entry name" value="E set domains"/>
    <property type="match status" value="2"/>
</dbReference>
<evidence type="ECO:0000259" key="2">
    <source>
        <dbReference type="Pfam" id="PF01833"/>
    </source>
</evidence>
<dbReference type="Pfam" id="PF01833">
    <property type="entry name" value="TIG"/>
    <property type="match status" value="1"/>
</dbReference>
<organism evidence="3 4">
    <name type="scientific">Photobacterium gaetbulicola Gung47</name>
    <dbReference type="NCBI Taxonomy" id="658445"/>
    <lineage>
        <taxon>Bacteria</taxon>
        <taxon>Pseudomonadati</taxon>
        <taxon>Pseudomonadota</taxon>
        <taxon>Gammaproteobacteria</taxon>
        <taxon>Vibrionales</taxon>
        <taxon>Vibrionaceae</taxon>
        <taxon>Photobacterium</taxon>
    </lineage>
</organism>
<sequence>MGKRHLQQPVKQRVTLAAAIITSALLSGCFDGDRDESISKPTTTPTPDNNTIELVITTSEYAAINRAITLSAAGSTTENGSALTYQWQIVEEPEKDAGNILAPSSRNTRLLALVEGNYTIKLTVSDGEYSRSGTKTLYVDYDADGIPSSRDLDIDGDGTLNVDDQFPKDITEWIDSDGNGVGNYAQSDEDGDGKPDQSDAYPFDPEQQDLFVYSEMEFNGNLYPNGNQLNRSYPFAVKGVVESGSGYEVDTDYFLFDAKAGDIITLLLHKTNKEFAPSLALLSSAGASLPTVKVDWSHEDYLAVSSRITADGSHAFSVADINNAASEQFSYRVSVFKDSDMDGLSDDTELALGMQPTNPDSDGDGILDGLEQLLSAGDVDQDGDQLPAWWDLDSDGDLIDDSVEGVQDIDGDGVANFLDTDSDGNEITDDVEIGFDPILPEDSDNDAILDFVDTDDDNDSLKDINDNDRLSPLEQAEPGDKEGRLVVTTVTVITTDGSHAIEGVARRGDTIRLEGEGFGTTPMIAWQQGTELLNLVPQVDESGVLTFTVPQKAQSGEIKVSNGRKISYPHQITVVDADSPLLFDVEVIGDVGYAYAGESITLQGINLSAPSVRVNLNGVELIPTSVSNNRIRVTLPLDAASGVIAVVSDEISNRLPVEVRQQTGGSVVLPSGSTLAFDQLTAEFLGSSDSAVAANGSFVLPTRNQGATTVHLFAPEQAGREPAIFLSGVVLPGQGSIEISPYTMAAGLVYTSMGLEATIHADDQRAVMDVLLNSTRAFGDYLDEKLGQDPYYLEDYRRADFTEMFLKAIETAGSAVDSALSQGQIRQKTAALVSAKSIVAYASQAGGAEVTPQPFQQDFGVSFQDAGDSVNGKIDIENDTMMFADYKLLNAYNGKIIRDYANSYFSSDLLAPQSGIFSFYNANMKTEDLKHRSADLRLYTPGFKGEVWHIYKNSPSYKLAVRTFMSQAFVPVVNTVVGLRMTDSTTSTVLDILFQYGLVDAVESGWSKGTVSGFAEGVEAMIKKSEASTYEAIVKAVAVNQGPAVVKKMAVALGMKLTPWGSAATVVSVGGTAVDLGKLATDIATTSSYLEFRVNFPISVEEVTPAVIMVDGEPKDVALKGQGLDPVIKGSIFGATTHKPSVTFTDSKQEIHTDDAPTYESYIVGAGLTAPVSPLKVRLPADYLDKAESPLSVKLSHHRLDRDPFVDDLVEVKLDTQFTIELVKELTLSALDPSTGAWGETVTISGAGFSRIITDNRVFFTGDEGQPVAAMITGATPSELTVVVPNGAETGDVWAEVVNVNGTQQSNTLPFELEQQTYTFTFGDNGAANDDTYALYVNGQLIRTMASPSRSVSADVPLTPGVHQVELHGITAPDRIGTYYVSFPAGVTLISGDAMTGSDLTAGKVKRYSVEVQPVAPAKAGTKSLRRAGMPVPILWDE</sequence>
<dbReference type="SUPFAM" id="SSF49299">
    <property type="entry name" value="PKD domain"/>
    <property type="match status" value="1"/>
</dbReference>
<dbReference type="OrthoDB" id="9758386at2"/>
<feature type="domain" description="IPT/TIG" evidence="2">
    <location>
        <begin position="1227"/>
        <end position="1308"/>
    </location>
</feature>
<accession>A0A0C5W4M4</accession>
<dbReference type="InterPro" id="IPR014756">
    <property type="entry name" value="Ig_E-set"/>
</dbReference>
<dbReference type="HOGENOM" id="CLU_252004_0_0_6"/>
<dbReference type="InterPro" id="IPR028974">
    <property type="entry name" value="TSP_type-3_rpt"/>
</dbReference>
<protein>
    <recommendedName>
        <fullName evidence="2">IPT/TIG domain-containing protein</fullName>
    </recommendedName>
</protein>
<dbReference type="InterPro" id="IPR013783">
    <property type="entry name" value="Ig-like_fold"/>
</dbReference>
<proteinExistence type="predicted"/>
<name>A0A0C5W4M4_9GAMM</name>
<dbReference type="Pfam" id="PF22352">
    <property type="entry name" value="K319L-like_PKD"/>
    <property type="match status" value="1"/>
</dbReference>
<dbReference type="Gene3D" id="2.60.40.10">
    <property type="entry name" value="Immunoglobulins"/>
    <property type="match status" value="3"/>
</dbReference>
<dbReference type="KEGG" id="pgb:H744_1c1378"/>
<dbReference type="InterPro" id="IPR035986">
    <property type="entry name" value="PKD_dom_sf"/>
</dbReference>
<reference evidence="3 4" key="1">
    <citation type="submission" date="2013-05" db="EMBL/GenBank/DDBJ databases">
        <title>Complete genome sequence of the lipase-producing bacterium Photobacterium gaetbulicola Gung47.</title>
        <authorList>
            <person name="Kim Y.-O."/>
        </authorList>
    </citation>
    <scope>NUCLEOTIDE SEQUENCE [LARGE SCALE GENOMIC DNA]</scope>
    <source>
        <strain evidence="3 4">Gung47</strain>
    </source>
</reference>
<feature type="compositionally biased region" description="Basic and acidic residues" evidence="1">
    <location>
        <begin position="459"/>
        <end position="471"/>
    </location>
</feature>
<feature type="region of interest" description="Disordered" evidence="1">
    <location>
        <begin position="175"/>
        <end position="204"/>
    </location>
</feature>
<evidence type="ECO:0000256" key="1">
    <source>
        <dbReference type="SAM" id="MobiDB-lite"/>
    </source>
</evidence>
<dbReference type="Proteomes" id="UP000032303">
    <property type="component" value="Chromosome 1"/>
</dbReference>
<dbReference type="SUPFAM" id="SSF103647">
    <property type="entry name" value="TSP type-3 repeat"/>
    <property type="match status" value="2"/>
</dbReference>
<feature type="region of interest" description="Disordered" evidence="1">
    <location>
        <begin position="454"/>
        <end position="481"/>
    </location>
</feature>
<gene>
    <name evidence="3" type="ORF">H744_1c1378</name>
</gene>
<evidence type="ECO:0000313" key="4">
    <source>
        <dbReference type="Proteomes" id="UP000032303"/>
    </source>
</evidence>
<dbReference type="InterPro" id="IPR002909">
    <property type="entry name" value="IPT_dom"/>
</dbReference>